<evidence type="ECO:0000256" key="1">
    <source>
        <dbReference type="SAM" id="MobiDB-lite"/>
    </source>
</evidence>
<gene>
    <name evidence="2" type="ORF">SAMN04489740_1671</name>
</gene>
<feature type="region of interest" description="Disordered" evidence="1">
    <location>
        <begin position="1"/>
        <end position="20"/>
    </location>
</feature>
<evidence type="ECO:0000313" key="3">
    <source>
        <dbReference type="Proteomes" id="UP000182725"/>
    </source>
</evidence>
<dbReference type="Proteomes" id="UP000182725">
    <property type="component" value="Unassembled WGS sequence"/>
</dbReference>
<proteinExistence type="predicted"/>
<name>A0A1H5JM79_9MICC</name>
<dbReference type="EMBL" id="FNTV01000001">
    <property type="protein sequence ID" value="SEE53675.1"/>
    <property type="molecule type" value="Genomic_DNA"/>
</dbReference>
<dbReference type="AlphaFoldDB" id="A0A1H5JM79"/>
<evidence type="ECO:0000313" key="2">
    <source>
        <dbReference type="EMBL" id="SEE53675.1"/>
    </source>
</evidence>
<organism evidence="2 3">
    <name type="scientific">Arthrobacter alpinus</name>
    <dbReference type="NCBI Taxonomy" id="656366"/>
    <lineage>
        <taxon>Bacteria</taxon>
        <taxon>Bacillati</taxon>
        <taxon>Actinomycetota</taxon>
        <taxon>Actinomycetes</taxon>
        <taxon>Micrococcales</taxon>
        <taxon>Micrococcaceae</taxon>
        <taxon>Arthrobacter</taxon>
    </lineage>
</organism>
<protein>
    <submittedName>
        <fullName evidence="2">Transcriptional regulator, AbiEi antitoxin, Type IV TA system</fullName>
    </submittedName>
</protein>
<accession>A0A1H5JM79</accession>
<reference evidence="2 3" key="1">
    <citation type="submission" date="2016-10" db="EMBL/GenBank/DDBJ databases">
        <authorList>
            <person name="de Groot N.N."/>
        </authorList>
    </citation>
    <scope>NUCLEOTIDE SEQUENCE [LARGE SCALE GENOMIC DNA]</scope>
    <source>
        <strain evidence="2 3">DSM 22274</strain>
    </source>
</reference>
<sequence length="366" mass="40958">MGPELFGTPSAQGRCRRRGLAGRSYPQARRTYVELVWLQGDAGSMETRDLANRITRDWPAGKTIANTAQLTAAGLGPQVLKAARSCGLLFRIRHGVYIRMVEWQQRTPWEQDMLMLRAHALATHSNACYSHLSAARLLGLRVWNAGREIHVSSPSSLSATSKVRGVTVHRRTVAPEQLMRIRHRHMGMVRLTSLEQTIVDCARTAPFVTAVIIGDSGLHQGARLDAMLALLGTLAGHRGVAAARKVIAALDIGSESAGETRTRLLISGMDIPAPEYQVRIIVRGNAYRVDGAWWDIKLALEFDGKTKYFDFKPTEEVIYEERLRERELMEAGWSFIRVVWADLADPELLRRRIKSAMANAQRRMID</sequence>